<dbReference type="GO" id="GO:0003677">
    <property type="term" value="F:DNA binding"/>
    <property type="evidence" value="ECO:0007669"/>
    <property type="project" value="UniProtKB-KW"/>
</dbReference>
<dbReference type="PROSITE" id="PS50995">
    <property type="entry name" value="HTH_MARR_2"/>
    <property type="match status" value="1"/>
</dbReference>
<dbReference type="InterPro" id="IPR036390">
    <property type="entry name" value="WH_DNA-bd_sf"/>
</dbReference>
<dbReference type="EMBL" id="BCNV01000005">
    <property type="protein sequence ID" value="GAS84260.1"/>
    <property type="molecule type" value="Genomic_DNA"/>
</dbReference>
<evidence type="ECO:0000313" key="7">
    <source>
        <dbReference type="Proteomes" id="UP000069697"/>
    </source>
</evidence>
<organism evidence="5 7">
    <name type="scientific">Paenibacillus amylolyticus</name>
    <dbReference type="NCBI Taxonomy" id="1451"/>
    <lineage>
        <taxon>Bacteria</taxon>
        <taxon>Bacillati</taxon>
        <taxon>Bacillota</taxon>
        <taxon>Bacilli</taxon>
        <taxon>Bacillales</taxon>
        <taxon>Paenibacillaceae</taxon>
        <taxon>Paenibacillus</taxon>
    </lineage>
</organism>
<dbReference type="Proteomes" id="UP000187134">
    <property type="component" value="Unassembled WGS sequence"/>
</dbReference>
<dbReference type="InterPro" id="IPR039422">
    <property type="entry name" value="MarR/SlyA-like"/>
</dbReference>
<reference evidence="6 8" key="3">
    <citation type="submission" date="2016-11" db="EMBL/GenBank/DDBJ databases">
        <title>Paenibacillus species isolates.</title>
        <authorList>
            <person name="Beno S.M."/>
        </authorList>
    </citation>
    <scope>NUCLEOTIDE SEQUENCE [LARGE SCALE GENOMIC DNA]</scope>
    <source>
        <strain evidence="6 8">FSL H8-0246</strain>
    </source>
</reference>
<dbReference type="AlphaFoldDB" id="A0A117I2S8"/>
<name>A0A117I2S8_PAEAM</name>
<dbReference type="PANTHER" id="PTHR33164:SF64">
    <property type="entry name" value="TRANSCRIPTIONAL REGULATOR SLYA"/>
    <property type="match status" value="1"/>
</dbReference>
<reference evidence="5 7" key="1">
    <citation type="journal article" date="2016" name="Genome Announc.">
        <title>Draft Genome Sequence of Paenibacillus amylolyticus Heshi-A3, Isolated from Fermented Rice Bran in a Japanese Fermented Seafood Dish.</title>
        <authorList>
            <person name="Akuzawa S."/>
            <person name="Nagaoka J."/>
            <person name="Kanekatsu M."/>
            <person name="Kubota E."/>
            <person name="Ohtake R."/>
            <person name="Suzuki T."/>
            <person name="Kanesaki Y."/>
        </authorList>
    </citation>
    <scope>NUCLEOTIDE SEQUENCE [LARGE SCALE GENOMIC DNA]</scope>
    <source>
        <strain evidence="5 7">Heshi-A3</strain>
    </source>
</reference>
<dbReference type="Pfam" id="PF01047">
    <property type="entry name" value="MarR"/>
    <property type="match status" value="1"/>
</dbReference>
<protein>
    <submittedName>
        <fullName evidence="5">MarR family transcriptional regulator</fullName>
    </submittedName>
</protein>
<evidence type="ECO:0000313" key="8">
    <source>
        <dbReference type="Proteomes" id="UP000187134"/>
    </source>
</evidence>
<evidence type="ECO:0000256" key="1">
    <source>
        <dbReference type="ARBA" id="ARBA00023015"/>
    </source>
</evidence>
<gene>
    <name evidence="6" type="ORF">BK131_13765</name>
    <name evidence="5" type="ORF">PAHA3_4363</name>
</gene>
<dbReference type="InterPro" id="IPR036388">
    <property type="entry name" value="WH-like_DNA-bd_sf"/>
</dbReference>
<dbReference type="Proteomes" id="UP000069697">
    <property type="component" value="Unassembled WGS sequence"/>
</dbReference>
<accession>A0A117I2S8</accession>
<dbReference type="InterPro" id="IPR000835">
    <property type="entry name" value="HTH_MarR-typ"/>
</dbReference>
<keyword evidence="1" id="KW-0805">Transcription regulation</keyword>
<comment type="caution">
    <text evidence="5">The sequence shown here is derived from an EMBL/GenBank/DDBJ whole genome shotgun (WGS) entry which is preliminary data.</text>
</comment>
<dbReference type="GO" id="GO:0006950">
    <property type="term" value="P:response to stress"/>
    <property type="evidence" value="ECO:0007669"/>
    <property type="project" value="TreeGrafter"/>
</dbReference>
<evidence type="ECO:0000313" key="6">
    <source>
        <dbReference type="EMBL" id="OMF13735.1"/>
    </source>
</evidence>
<dbReference type="RefSeq" id="WP_062836692.1">
    <property type="nucleotide sequence ID" value="NZ_BCNV01000005.1"/>
</dbReference>
<dbReference type="SUPFAM" id="SSF46785">
    <property type="entry name" value="Winged helix' DNA-binding domain"/>
    <property type="match status" value="1"/>
</dbReference>
<dbReference type="PANTHER" id="PTHR33164">
    <property type="entry name" value="TRANSCRIPTIONAL REGULATOR, MARR FAMILY"/>
    <property type="match status" value="1"/>
</dbReference>
<dbReference type="GO" id="GO:0003700">
    <property type="term" value="F:DNA-binding transcription factor activity"/>
    <property type="evidence" value="ECO:0007669"/>
    <property type="project" value="InterPro"/>
</dbReference>
<keyword evidence="3" id="KW-0804">Transcription</keyword>
<evidence type="ECO:0000313" key="5">
    <source>
        <dbReference type="EMBL" id="GAS84260.1"/>
    </source>
</evidence>
<dbReference type="Gene3D" id="1.10.10.10">
    <property type="entry name" value="Winged helix-like DNA-binding domain superfamily/Winged helix DNA-binding domain"/>
    <property type="match status" value="1"/>
</dbReference>
<dbReference type="EMBL" id="MRTJ01000004">
    <property type="protein sequence ID" value="OMF13735.1"/>
    <property type="molecule type" value="Genomic_DNA"/>
</dbReference>
<evidence type="ECO:0000256" key="2">
    <source>
        <dbReference type="ARBA" id="ARBA00023125"/>
    </source>
</evidence>
<dbReference type="PRINTS" id="PR00598">
    <property type="entry name" value="HTHMARR"/>
</dbReference>
<keyword evidence="2" id="KW-0238">DNA-binding</keyword>
<sequence>MTSSQYKNAQESPGYLLWQVTAMWQKEVRRVLEPLELTQPQFVLLHACLWLNEHDEEGKGVTQVQIAQFAKVDVNVTSQVLRALEKRGLITRARHQTDTRANIITTTEEGTRLAVEGIHLVEESDKAFFETLDDRKGEYLEIMQEFLRQKTEG</sequence>
<evidence type="ECO:0000256" key="3">
    <source>
        <dbReference type="ARBA" id="ARBA00023163"/>
    </source>
</evidence>
<reference evidence="7" key="2">
    <citation type="submission" date="2016-01" db="EMBL/GenBank/DDBJ databases">
        <title>Draft Genome Sequence of Paenibacillus amylolyticus Heshi-A3 that Was Isolated from Fermented Rice Bran with Aging Salted Mackerel, Which Was Named Heshiko as Traditional Fermented Seafood in Japan.</title>
        <authorList>
            <person name="Akuzawa S."/>
            <person name="Nakagawa J."/>
            <person name="Kanekatsu T."/>
            <person name="Kubota E."/>
            <person name="Ohtake R."/>
            <person name="Suzuki T."/>
            <person name="Kanesaki Y."/>
        </authorList>
    </citation>
    <scope>NUCLEOTIDE SEQUENCE [LARGE SCALE GENOMIC DNA]</scope>
    <source>
        <strain evidence="7">Heshi-A3</strain>
    </source>
</reference>
<proteinExistence type="predicted"/>
<evidence type="ECO:0000259" key="4">
    <source>
        <dbReference type="PROSITE" id="PS50995"/>
    </source>
</evidence>
<feature type="domain" description="HTH marR-type" evidence="4">
    <location>
        <begin position="10"/>
        <end position="152"/>
    </location>
</feature>
<dbReference type="SMART" id="SM00347">
    <property type="entry name" value="HTH_MARR"/>
    <property type="match status" value="1"/>
</dbReference>